<evidence type="ECO:0000256" key="1">
    <source>
        <dbReference type="ARBA" id="ARBA00004202"/>
    </source>
</evidence>
<dbReference type="GO" id="GO:0016887">
    <property type="term" value="F:ATP hydrolysis activity"/>
    <property type="evidence" value="ECO:0007669"/>
    <property type="project" value="InterPro"/>
</dbReference>
<dbReference type="FunFam" id="3.40.50.300:FF:000016">
    <property type="entry name" value="Oligopeptide ABC transporter ATP-binding component"/>
    <property type="match status" value="1"/>
</dbReference>
<feature type="domain" description="ABC transporter" evidence="8">
    <location>
        <begin position="6"/>
        <end position="255"/>
    </location>
</feature>
<dbReference type="GO" id="GO:0015833">
    <property type="term" value="P:peptide transport"/>
    <property type="evidence" value="ECO:0007669"/>
    <property type="project" value="InterPro"/>
</dbReference>
<evidence type="ECO:0000256" key="6">
    <source>
        <dbReference type="ARBA" id="ARBA00022840"/>
    </source>
</evidence>
<dbReference type="InterPro" id="IPR003593">
    <property type="entry name" value="AAA+_ATPase"/>
</dbReference>
<dbReference type="Gene3D" id="3.40.50.300">
    <property type="entry name" value="P-loop containing nucleotide triphosphate hydrolases"/>
    <property type="match status" value="1"/>
</dbReference>
<keyword evidence="10" id="KW-1185">Reference proteome</keyword>
<reference evidence="9 10" key="1">
    <citation type="submission" date="2020-07" db="EMBL/GenBank/DDBJ databases">
        <authorList>
            <person name="Feng H."/>
        </authorList>
    </citation>
    <scope>NUCLEOTIDE SEQUENCE [LARGE SCALE GENOMIC DNA]</scope>
    <source>
        <strain evidence="10">s-10</strain>
    </source>
</reference>
<comment type="subcellular location">
    <subcellularLocation>
        <location evidence="1">Cell membrane</location>
        <topology evidence="1">Peripheral membrane protein</topology>
    </subcellularLocation>
</comment>
<evidence type="ECO:0000256" key="4">
    <source>
        <dbReference type="ARBA" id="ARBA00022475"/>
    </source>
</evidence>
<accession>A0A7W1WRR8</accession>
<dbReference type="Pfam" id="PF00005">
    <property type="entry name" value="ABC_tran"/>
    <property type="match status" value="1"/>
</dbReference>
<dbReference type="NCBIfam" id="TIGR01727">
    <property type="entry name" value="oligo_HPY"/>
    <property type="match status" value="1"/>
</dbReference>
<dbReference type="PANTHER" id="PTHR43297:SF2">
    <property type="entry name" value="DIPEPTIDE TRANSPORT ATP-BINDING PROTEIN DPPD"/>
    <property type="match status" value="1"/>
</dbReference>
<evidence type="ECO:0000259" key="8">
    <source>
        <dbReference type="PROSITE" id="PS50893"/>
    </source>
</evidence>
<evidence type="ECO:0000256" key="5">
    <source>
        <dbReference type="ARBA" id="ARBA00022741"/>
    </source>
</evidence>
<gene>
    <name evidence="9" type="ORF">H1191_10145</name>
</gene>
<dbReference type="InterPro" id="IPR003439">
    <property type="entry name" value="ABC_transporter-like_ATP-bd"/>
</dbReference>
<dbReference type="InterPro" id="IPR017871">
    <property type="entry name" value="ABC_transporter-like_CS"/>
</dbReference>
<evidence type="ECO:0000256" key="7">
    <source>
        <dbReference type="ARBA" id="ARBA00023136"/>
    </source>
</evidence>
<evidence type="ECO:0000256" key="2">
    <source>
        <dbReference type="ARBA" id="ARBA00005417"/>
    </source>
</evidence>
<name>A0A7W1WRR8_9BACL</name>
<dbReference type="Proteomes" id="UP000535491">
    <property type="component" value="Unassembled WGS sequence"/>
</dbReference>
<dbReference type="PROSITE" id="PS50893">
    <property type="entry name" value="ABC_TRANSPORTER_2"/>
    <property type="match status" value="1"/>
</dbReference>
<dbReference type="SUPFAM" id="SSF52540">
    <property type="entry name" value="P-loop containing nucleoside triphosphate hydrolases"/>
    <property type="match status" value="1"/>
</dbReference>
<keyword evidence="7" id="KW-0472">Membrane</keyword>
<organism evidence="9 10">
    <name type="scientific">Paenactinomyces guangxiensis</name>
    <dbReference type="NCBI Taxonomy" id="1490290"/>
    <lineage>
        <taxon>Bacteria</taxon>
        <taxon>Bacillati</taxon>
        <taxon>Bacillota</taxon>
        <taxon>Bacilli</taxon>
        <taxon>Bacillales</taxon>
        <taxon>Thermoactinomycetaceae</taxon>
        <taxon>Paenactinomyces</taxon>
    </lineage>
</organism>
<keyword evidence="6 9" id="KW-0067">ATP-binding</keyword>
<keyword evidence="4" id="KW-1003">Cell membrane</keyword>
<evidence type="ECO:0000313" key="9">
    <source>
        <dbReference type="EMBL" id="MBA4494666.1"/>
    </source>
</evidence>
<dbReference type="Pfam" id="PF08352">
    <property type="entry name" value="oligo_HPY"/>
    <property type="match status" value="1"/>
</dbReference>
<dbReference type="RefSeq" id="WP_181751908.1">
    <property type="nucleotide sequence ID" value="NZ_JACEIQ010000009.1"/>
</dbReference>
<evidence type="ECO:0000313" key="10">
    <source>
        <dbReference type="Proteomes" id="UP000535491"/>
    </source>
</evidence>
<protein>
    <submittedName>
        <fullName evidence="9">ABC transporter ATP-binding protein</fullName>
    </submittedName>
</protein>
<keyword evidence="5" id="KW-0547">Nucleotide-binding</keyword>
<dbReference type="InterPro" id="IPR027417">
    <property type="entry name" value="P-loop_NTPase"/>
</dbReference>
<dbReference type="GO" id="GO:0005524">
    <property type="term" value="F:ATP binding"/>
    <property type="evidence" value="ECO:0007669"/>
    <property type="project" value="UniProtKB-KW"/>
</dbReference>
<dbReference type="PROSITE" id="PS00211">
    <property type="entry name" value="ABC_TRANSPORTER_1"/>
    <property type="match status" value="1"/>
</dbReference>
<keyword evidence="3" id="KW-0813">Transport</keyword>
<dbReference type="GO" id="GO:0005886">
    <property type="term" value="C:plasma membrane"/>
    <property type="evidence" value="ECO:0007669"/>
    <property type="project" value="UniProtKB-SubCell"/>
</dbReference>
<dbReference type="EMBL" id="JACEIQ010000009">
    <property type="protein sequence ID" value="MBA4494666.1"/>
    <property type="molecule type" value="Genomic_DNA"/>
</dbReference>
<sequence length="328" mass="36357">MQNSLIDVQNLRVSFLDAGTEIPVVQEVSFSVKPGEVLCIVGESGCGKSLTSLSMMGLLPSSARTSGEIKFNGANLLKLDQEELRKIRGNQISMIFQEPMTSLNPVFTVGFQLMEPLLIHRRCSKKEAYQEAIQLLAQVGISDPQKRMEQYPHELSGGMRQRVMIAMALACQPKLLIADEPTTALDVTIQAQILDLILKLRDDTGMGVILITHDMGVVAETADRVLVMYAGKAVEEGDVETLFNHPKHPYTRGLLRSVPNVDEEEYQLESIPGSLPKPGSIRQGCPFHPRCSEAMDRCVTEFPGEFVYEKGHMVRCWLGEKEVGCSHE</sequence>
<comment type="caution">
    <text evidence="9">The sequence shown here is derived from an EMBL/GenBank/DDBJ whole genome shotgun (WGS) entry which is preliminary data.</text>
</comment>
<proteinExistence type="inferred from homology"/>
<evidence type="ECO:0000256" key="3">
    <source>
        <dbReference type="ARBA" id="ARBA00022448"/>
    </source>
</evidence>
<comment type="similarity">
    <text evidence="2">Belongs to the ABC transporter superfamily.</text>
</comment>
<dbReference type="PANTHER" id="PTHR43297">
    <property type="entry name" value="OLIGOPEPTIDE TRANSPORT ATP-BINDING PROTEIN APPD"/>
    <property type="match status" value="1"/>
</dbReference>
<dbReference type="InterPro" id="IPR050388">
    <property type="entry name" value="ABC_Ni/Peptide_Import"/>
</dbReference>
<dbReference type="SMART" id="SM00382">
    <property type="entry name" value="AAA"/>
    <property type="match status" value="1"/>
</dbReference>
<dbReference type="InterPro" id="IPR013563">
    <property type="entry name" value="Oligopep_ABC_C"/>
</dbReference>
<dbReference type="CDD" id="cd03257">
    <property type="entry name" value="ABC_NikE_OppD_transporters"/>
    <property type="match status" value="1"/>
</dbReference>
<dbReference type="AlphaFoldDB" id="A0A7W1WRR8"/>